<evidence type="ECO:0000313" key="7">
    <source>
        <dbReference type="Proteomes" id="UP000614058"/>
    </source>
</evidence>
<keyword evidence="4" id="KW-0472">Membrane</keyword>
<organism evidence="6 7">
    <name type="scientific">Kingella bonacorsii</name>
    <dbReference type="NCBI Taxonomy" id="2796361"/>
    <lineage>
        <taxon>Bacteria</taxon>
        <taxon>Pseudomonadati</taxon>
        <taxon>Pseudomonadota</taxon>
        <taxon>Betaproteobacteria</taxon>
        <taxon>Neisseriales</taxon>
        <taxon>Neisseriaceae</taxon>
        <taxon>Kingella</taxon>
    </lineage>
</organism>
<reference evidence="6 7" key="1">
    <citation type="journal article" date="2021" name="Pathogens">
        <title>Isolation and Characterization of Kingella bonacorsii sp. nov., A Novel Kingella Species Detected in a Stable Periodontitis Subject.</title>
        <authorList>
            <person name="Antezack A."/>
            <person name="Boxberger M."/>
            <person name="Rolland C."/>
            <person name="Monnet-Corti V."/>
            <person name="La Scola B."/>
        </authorList>
    </citation>
    <scope>NUCLEOTIDE SEQUENCE [LARGE SCALE GENOMIC DNA]</scope>
    <source>
        <strain evidence="6 7">Marseille-Q4569</strain>
    </source>
</reference>
<feature type="compositionally biased region" description="Basic and acidic residues" evidence="5">
    <location>
        <begin position="1"/>
        <end position="16"/>
    </location>
</feature>
<keyword evidence="7" id="KW-1185">Reference proteome</keyword>
<gene>
    <name evidence="6" type="ORF">JDW22_06350</name>
</gene>
<accession>A0ABS1BTJ8</accession>
<evidence type="ECO:0000256" key="4">
    <source>
        <dbReference type="ARBA" id="ARBA00023136"/>
    </source>
</evidence>
<sequence length="285" mass="30935">MRWQDREGSNNIEDARGSSGGGGMGGGKPIGIIGLIILLIGAYNGVDLSGLVGGANQLSNAQQQTRQQPQYSQQEQQLYKLSSVVLRETEKVWGAYFQKMGKTYQEPVLQIYSGATRTGCGTGQASAGPFYCPADNKLYIDLSFYNTMKNQLGAEGDAAFAYVIAHEVGHHVQTMLGTLGKVHNLQQQVGKTESNALSVKLELQADCYAGVWGYYAQKDGLFEDGDIEEAYVAAEAVGDDTLQQRAQGYTVPHTYTHGTSAERKKWLQRGLQTGDINQCNTFGAQ</sequence>
<dbReference type="Proteomes" id="UP000614058">
    <property type="component" value="Unassembled WGS sequence"/>
</dbReference>
<protein>
    <submittedName>
        <fullName evidence="6">Neutral zinc metallopeptidase</fullName>
    </submittedName>
</protein>
<dbReference type="EMBL" id="JAEHNZ010000002">
    <property type="protein sequence ID" value="MBK0396207.1"/>
    <property type="molecule type" value="Genomic_DNA"/>
</dbReference>
<dbReference type="PANTHER" id="PTHR30168:SF0">
    <property type="entry name" value="INNER MEMBRANE PROTEIN"/>
    <property type="match status" value="1"/>
</dbReference>
<dbReference type="GeneID" id="84907559"/>
<evidence type="ECO:0000256" key="3">
    <source>
        <dbReference type="ARBA" id="ARBA00022989"/>
    </source>
</evidence>
<name>A0ABS1BTJ8_9NEIS</name>
<dbReference type="RefSeq" id="WP_003798652.1">
    <property type="nucleotide sequence ID" value="NZ_JAEHNZ010000002.1"/>
</dbReference>
<comment type="subcellular location">
    <subcellularLocation>
        <location evidence="1">Membrane</location>
        <topology evidence="1">Single-pass membrane protein</topology>
    </subcellularLocation>
</comment>
<dbReference type="Pfam" id="PF04228">
    <property type="entry name" value="Zn_peptidase"/>
    <property type="match status" value="1"/>
</dbReference>
<proteinExistence type="predicted"/>
<evidence type="ECO:0000313" key="6">
    <source>
        <dbReference type="EMBL" id="MBK0396207.1"/>
    </source>
</evidence>
<comment type="caution">
    <text evidence="6">The sequence shown here is derived from an EMBL/GenBank/DDBJ whole genome shotgun (WGS) entry which is preliminary data.</text>
</comment>
<keyword evidence="2" id="KW-0812">Transmembrane</keyword>
<evidence type="ECO:0000256" key="1">
    <source>
        <dbReference type="ARBA" id="ARBA00004167"/>
    </source>
</evidence>
<evidence type="ECO:0000256" key="5">
    <source>
        <dbReference type="SAM" id="MobiDB-lite"/>
    </source>
</evidence>
<feature type="region of interest" description="Disordered" evidence="5">
    <location>
        <begin position="1"/>
        <end position="23"/>
    </location>
</feature>
<dbReference type="PANTHER" id="PTHR30168">
    <property type="entry name" value="PUTATIVE MEMBRANE PROTEIN YPFJ"/>
    <property type="match status" value="1"/>
</dbReference>
<dbReference type="InterPro" id="IPR007343">
    <property type="entry name" value="Uncharacterised_pept_Zn_put"/>
</dbReference>
<evidence type="ECO:0000256" key="2">
    <source>
        <dbReference type="ARBA" id="ARBA00022692"/>
    </source>
</evidence>
<keyword evidence="3" id="KW-1133">Transmembrane helix</keyword>